<dbReference type="AlphaFoldDB" id="A0A507ATI9"/>
<evidence type="ECO:0000313" key="4">
    <source>
        <dbReference type="Proteomes" id="UP000319257"/>
    </source>
</evidence>
<feature type="region of interest" description="Disordered" evidence="1">
    <location>
        <begin position="401"/>
        <end position="441"/>
    </location>
</feature>
<feature type="region of interest" description="Disordered" evidence="1">
    <location>
        <begin position="146"/>
        <end position="194"/>
    </location>
</feature>
<keyword evidence="2" id="KW-1133">Transmembrane helix</keyword>
<feature type="compositionally biased region" description="Low complexity" evidence="1">
    <location>
        <begin position="1"/>
        <end position="16"/>
    </location>
</feature>
<proteinExistence type="predicted"/>
<dbReference type="InParanoid" id="A0A507ATI9"/>
<comment type="caution">
    <text evidence="3">The sequence shown here is derived from an EMBL/GenBank/DDBJ whole genome shotgun (WGS) entry which is preliminary data.</text>
</comment>
<organism evidence="3 4">
    <name type="scientific">Thyridium curvatum</name>
    <dbReference type="NCBI Taxonomy" id="1093900"/>
    <lineage>
        <taxon>Eukaryota</taxon>
        <taxon>Fungi</taxon>
        <taxon>Dikarya</taxon>
        <taxon>Ascomycota</taxon>
        <taxon>Pezizomycotina</taxon>
        <taxon>Sordariomycetes</taxon>
        <taxon>Sordariomycetidae</taxon>
        <taxon>Thyridiales</taxon>
        <taxon>Thyridiaceae</taxon>
        <taxon>Thyridium</taxon>
    </lineage>
</organism>
<feature type="region of interest" description="Disordered" evidence="1">
    <location>
        <begin position="502"/>
        <end position="526"/>
    </location>
</feature>
<accession>A0A507ATI9</accession>
<reference evidence="3 4" key="1">
    <citation type="submission" date="2019-06" db="EMBL/GenBank/DDBJ databases">
        <title>Draft genome sequence of the filamentous fungus Phialemoniopsis curvata isolated from diesel fuel.</title>
        <authorList>
            <person name="Varaljay V.A."/>
            <person name="Lyon W.J."/>
            <person name="Crouch A.L."/>
            <person name="Drake C.E."/>
            <person name="Hollomon J.M."/>
            <person name="Nadeau L.J."/>
            <person name="Nunn H.S."/>
            <person name="Stevenson B.S."/>
            <person name="Bojanowski C.L."/>
            <person name="Crookes-Goodson W.J."/>
        </authorList>
    </citation>
    <scope>NUCLEOTIDE SEQUENCE [LARGE SCALE GENOMIC DNA]</scope>
    <source>
        <strain evidence="3 4">D216</strain>
    </source>
</reference>
<feature type="compositionally biased region" description="Low complexity" evidence="1">
    <location>
        <begin position="421"/>
        <end position="434"/>
    </location>
</feature>
<dbReference type="GeneID" id="41968660"/>
<dbReference type="EMBL" id="SKBQ01000005">
    <property type="protein sequence ID" value="TPX10016.1"/>
    <property type="molecule type" value="Genomic_DNA"/>
</dbReference>
<keyword evidence="2" id="KW-0472">Membrane</keyword>
<evidence type="ECO:0000256" key="2">
    <source>
        <dbReference type="SAM" id="Phobius"/>
    </source>
</evidence>
<keyword evidence="2" id="KW-0812">Transmembrane</keyword>
<dbReference type="Proteomes" id="UP000319257">
    <property type="component" value="Unassembled WGS sequence"/>
</dbReference>
<feature type="compositionally biased region" description="Polar residues" evidence="1">
    <location>
        <begin position="184"/>
        <end position="193"/>
    </location>
</feature>
<dbReference type="OrthoDB" id="3557758at2759"/>
<feature type="compositionally biased region" description="Pro residues" evidence="1">
    <location>
        <begin position="150"/>
        <end position="159"/>
    </location>
</feature>
<evidence type="ECO:0000256" key="1">
    <source>
        <dbReference type="SAM" id="MobiDB-lite"/>
    </source>
</evidence>
<protein>
    <submittedName>
        <fullName evidence="3">Uncharacterized protein</fullName>
    </submittedName>
</protein>
<gene>
    <name evidence="3" type="ORF">E0L32_001213</name>
</gene>
<feature type="compositionally biased region" description="Pro residues" evidence="1">
    <location>
        <begin position="310"/>
        <end position="320"/>
    </location>
</feature>
<name>A0A507ATI9_9PEZI</name>
<sequence length="630" mass="69081">MVRENQPTTQAPPQNQSRRSSTEARDADYCSPFSNAIRRLIGLFESNTDQNIPWMVALSCGLRLLGSFLNLTTRTVGLLLSTTLSNHRTLLNLVITNSTICWQLIDLWASFIVAVFNAYCACTFIIAASFLRIVLCLVAEPQCSTECPSPAQPPPPPPYNTDLETNWPSHWGKPQDSPEESLPRSPSTDSSETGGALLASTVELNRQVRGQTLGIPVDLESEILPTISPVLPDMLPPKLETPPKKETPPIRRVPRSPTVYFEYHDHPFSAYPRKRPPPLAETDSDTTSVSTQDEKAERFSMSPTSGRPGYLPPHTPPRPRPVVASCPGTLSKAGKGSHSIPDEPSTSTSYTTAYPQKTDLPAAQNENTRPLDGAFSTNLRVPKSRTLNVLANITQSLSRSSLASLGSSRNVSHSSTNTNIRESSTFSRLSSRNSFGRSARQSLEENQAAALRASNPRFISTPQPFSYWSGRFMALHDRFHGELLTPFNLQSVIDAQTAQSTLVNDPAPTPKQRKGNLPASNSKSSYLRSSLTGTSLADSPSHGTFQSIARTDVSLLLDETNRCKRVFLHLEAMCTTSEAKRSLFLFQQDYARKHNRKALLPTGGTMVAGRQGLVSRIFSGGKSQRGFMNL</sequence>
<feature type="region of interest" description="Disordered" evidence="1">
    <location>
        <begin position="1"/>
        <end position="26"/>
    </location>
</feature>
<feature type="region of interest" description="Disordered" evidence="1">
    <location>
        <begin position="228"/>
        <end position="353"/>
    </location>
</feature>
<dbReference type="RefSeq" id="XP_030991727.1">
    <property type="nucleotide sequence ID" value="XM_031134980.1"/>
</dbReference>
<keyword evidence="4" id="KW-1185">Reference proteome</keyword>
<feature type="transmembrane region" description="Helical" evidence="2">
    <location>
        <begin position="107"/>
        <end position="135"/>
    </location>
</feature>
<evidence type="ECO:0000313" key="3">
    <source>
        <dbReference type="EMBL" id="TPX10016.1"/>
    </source>
</evidence>
<feature type="compositionally biased region" description="Polar residues" evidence="1">
    <location>
        <begin position="409"/>
        <end position="420"/>
    </location>
</feature>